<feature type="modified residue" description="4-aspartylphosphate" evidence="3">
    <location>
        <position position="57"/>
    </location>
</feature>
<dbReference type="PANTHER" id="PTHR37299">
    <property type="entry name" value="TRANSCRIPTIONAL REGULATOR-RELATED"/>
    <property type="match status" value="1"/>
</dbReference>
<dbReference type="EMBL" id="CP001811">
    <property type="protein sequence ID" value="ADL35906.1"/>
    <property type="molecule type" value="Genomic_DNA"/>
</dbReference>
<name>E0S3C4_BUTPB</name>
<dbReference type="PANTHER" id="PTHR37299:SF1">
    <property type="entry name" value="STAGE 0 SPORULATION PROTEIN A HOMOLOG"/>
    <property type="match status" value="1"/>
</dbReference>
<comment type="function">
    <text evidence="2">May play the central regulatory role in sporulation. It may be an element of the effector pathway responsible for the activation of sporulation genes in response to nutritional stress. Spo0A may act in concert with spo0H (a sigma factor) to control the expression of some genes that are critical to the sporulation process.</text>
</comment>
<dbReference type="SUPFAM" id="SSF52172">
    <property type="entry name" value="CheY-like"/>
    <property type="match status" value="1"/>
</dbReference>
<dbReference type="PROSITE" id="PS50110">
    <property type="entry name" value="RESPONSE_REGULATORY"/>
    <property type="match status" value="1"/>
</dbReference>
<evidence type="ECO:0000259" key="4">
    <source>
        <dbReference type="PROSITE" id="PS50110"/>
    </source>
</evidence>
<dbReference type="eggNOG" id="COG3279">
    <property type="taxonomic scope" value="Bacteria"/>
</dbReference>
<keyword evidence="3" id="KW-0597">Phosphoprotein</keyword>
<dbReference type="HOGENOM" id="CLU_000445_14_2_9"/>
<dbReference type="GO" id="GO:0003677">
    <property type="term" value="F:DNA binding"/>
    <property type="evidence" value="ECO:0007669"/>
    <property type="project" value="InterPro"/>
</dbReference>
<dbReference type="InterPro" id="IPR001789">
    <property type="entry name" value="Sig_transdc_resp-reg_receiver"/>
</dbReference>
<dbReference type="SMART" id="SM00850">
    <property type="entry name" value="LytTR"/>
    <property type="match status" value="1"/>
</dbReference>
<dbReference type="Pfam" id="PF00072">
    <property type="entry name" value="Response_reg"/>
    <property type="match status" value="1"/>
</dbReference>
<evidence type="ECO:0000256" key="2">
    <source>
        <dbReference type="ARBA" id="ARBA00024867"/>
    </source>
</evidence>
<dbReference type="STRING" id="515622.bpr_III220"/>
<dbReference type="Gene3D" id="3.40.50.2300">
    <property type="match status" value="1"/>
</dbReference>
<dbReference type="GO" id="GO:0000156">
    <property type="term" value="F:phosphorelay response regulator activity"/>
    <property type="evidence" value="ECO:0007669"/>
    <property type="project" value="InterPro"/>
</dbReference>
<dbReference type="InterPro" id="IPR011006">
    <property type="entry name" value="CheY-like_superfamily"/>
</dbReference>
<dbReference type="Proteomes" id="UP000001299">
    <property type="component" value="Chromosome 2"/>
</dbReference>
<dbReference type="Gene3D" id="2.40.50.1020">
    <property type="entry name" value="LytTr DNA-binding domain"/>
    <property type="match status" value="1"/>
</dbReference>
<evidence type="ECO:0000256" key="1">
    <source>
        <dbReference type="ARBA" id="ARBA00018672"/>
    </source>
</evidence>
<gene>
    <name evidence="5" type="ordered locus">bpr_III220</name>
</gene>
<proteinExistence type="predicted"/>
<dbReference type="KEGG" id="bpb:bpr_III220"/>
<dbReference type="InterPro" id="IPR046947">
    <property type="entry name" value="LytR-like"/>
</dbReference>
<organism evidence="5 6">
    <name type="scientific">Butyrivibrio proteoclasticus (strain ATCC 51982 / DSM 14932 / B316)</name>
    <name type="common">Clostridium proteoclasticum</name>
    <dbReference type="NCBI Taxonomy" id="515622"/>
    <lineage>
        <taxon>Bacteria</taxon>
        <taxon>Bacillati</taxon>
        <taxon>Bacillota</taxon>
        <taxon>Clostridia</taxon>
        <taxon>Lachnospirales</taxon>
        <taxon>Lachnospiraceae</taxon>
        <taxon>Butyrivibrio</taxon>
    </lineage>
</organism>
<reference evidence="5 6" key="1">
    <citation type="journal article" date="2010" name="PLoS ONE">
        <title>The glycobiome of the rumen bacterium Butyrivibrio proteoclasticus B316(T) highlights adaptation to a polysaccharide-rich environment.</title>
        <authorList>
            <person name="Kelly W.J."/>
            <person name="Leahy S.C."/>
            <person name="Altermann E."/>
            <person name="Yeoman C.J."/>
            <person name="Dunne J.C."/>
            <person name="Kong Z."/>
            <person name="Pacheco D.M."/>
            <person name="Li D."/>
            <person name="Noel S.J."/>
            <person name="Moon C.D."/>
            <person name="Cookson A.L."/>
            <person name="Attwood G.T."/>
        </authorList>
    </citation>
    <scope>NUCLEOTIDE SEQUENCE [LARGE SCALE GENOMIC DNA]</scope>
    <source>
        <strain evidence="6">ATCC 51982 / DSM 14932 / B316</strain>
    </source>
</reference>
<feature type="domain" description="Response regulatory" evidence="4">
    <location>
        <begin position="3"/>
        <end position="120"/>
    </location>
</feature>
<sequence length="254" mass="28910">MIRIGIVDDDRDSRVRLGQEIAEYASVHGIEYELNEYESALAFLDKSPAGFDMLFLDIDMPGMSGMELAEKIRETDHEVVIIFCTNLQQFAINGYSVGALGFMVKPVQTYAFNLNMERALTAVSRNHSRDNKDSETKFVLRDGTISRLVSVSDIDYIEVRQHYLLYNVKDSTSGARVMIKNRGTMQEAVERLSPYGFWRCSSSFLVNIRSVTAVSRMNVFIGDELLPIGRTFKESFMDAFSRYLAKKGWEDPCQ</sequence>
<protein>
    <recommendedName>
        <fullName evidence="1">Stage 0 sporulation protein A homolog</fullName>
    </recommendedName>
</protein>
<evidence type="ECO:0000313" key="5">
    <source>
        <dbReference type="EMBL" id="ADL35906.1"/>
    </source>
</evidence>
<evidence type="ECO:0000313" key="6">
    <source>
        <dbReference type="Proteomes" id="UP000001299"/>
    </source>
</evidence>
<accession>E0S3C4</accession>
<dbReference type="RefSeq" id="WP_013282556.1">
    <property type="nucleotide sequence ID" value="NC_014388.1"/>
</dbReference>
<evidence type="ECO:0000256" key="3">
    <source>
        <dbReference type="PROSITE-ProRule" id="PRU00169"/>
    </source>
</evidence>
<dbReference type="SMART" id="SM00448">
    <property type="entry name" value="REC"/>
    <property type="match status" value="1"/>
</dbReference>
<dbReference type="Pfam" id="PF04397">
    <property type="entry name" value="LytTR"/>
    <property type="match status" value="1"/>
</dbReference>
<dbReference type="AlphaFoldDB" id="E0S3C4"/>
<keyword evidence="6" id="KW-1185">Reference proteome</keyword>
<dbReference type="InterPro" id="IPR007492">
    <property type="entry name" value="LytTR_DNA-bd_dom"/>
</dbReference>